<keyword evidence="9" id="KW-1185">Reference proteome</keyword>
<evidence type="ECO:0000256" key="6">
    <source>
        <dbReference type="RuleBase" id="RU003983"/>
    </source>
</evidence>
<keyword evidence="5 6" id="KW-0482">Metalloprotease</keyword>
<comment type="similarity">
    <text evidence="6">Belongs to the peptidase M48 family.</text>
</comment>
<comment type="cofactor">
    <cofactor evidence="6">
        <name>Zn(2+)</name>
        <dbReference type="ChEBI" id="CHEBI:29105"/>
    </cofactor>
    <text evidence="6">Binds 1 zinc ion per subunit.</text>
</comment>
<evidence type="ECO:0000256" key="4">
    <source>
        <dbReference type="ARBA" id="ARBA00022833"/>
    </source>
</evidence>
<sequence length="231" mass="24602">MMVLSGLAGCQAVNPGPAPREQSEADAFRRRLVQESGGLYSNPEVSRELAEIGKRLSEAAGGRPMTILVLNSPIPDAYIAPGGYIYLTRGLLALTDDESEIAAVVAHEMAHILSGHAEARARLGRQAAISSADIAAALPDSDRVRALLADASAQVADLSRQQELEADAMAIQLLAEAEYDPAALVRFLKTMQSMDAPPGARRSYNTSHPLPSDRIERAEALTASYQPEVAE</sequence>
<dbReference type="eggNOG" id="COG4784">
    <property type="taxonomic scope" value="Bacteria"/>
</dbReference>
<dbReference type="Gene3D" id="3.30.2010.10">
    <property type="entry name" value="Metalloproteases ('zincins'), catalytic domain"/>
    <property type="match status" value="1"/>
</dbReference>
<dbReference type="GO" id="GO:0016020">
    <property type="term" value="C:membrane"/>
    <property type="evidence" value="ECO:0007669"/>
    <property type="project" value="TreeGrafter"/>
</dbReference>
<reference evidence="8 9" key="1">
    <citation type="submission" date="2017-03" db="EMBL/GenBank/DDBJ databases">
        <title>Foreign affairs: Plasmid Transfer between Roseobacters and Rhizobia.</title>
        <authorList>
            <person name="Bartling P."/>
            <person name="Bunk B."/>
            <person name="Overmann J."/>
            <person name="Brinkmann H."/>
            <person name="Petersen J."/>
        </authorList>
    </citation>
    <scope>NUCLEOTIDE SEQUENCE [LARGE SCALE GENOMIC DNA]</scope>
    <source>
        <strain evidence="8 9">MACL11</strain>
    </source>
</reference>
<organism evidence="8 9">
    <name type="scientific">Martelella mediterranea DSM 17316</name>
    <dbReference type="NCBI Taxonomy" id="1122214"/>
    <lineage>
        <taxon>Bacteria</taxon>
        <taxon>Pseudomonadati</taxon>
        <taxon>Pseudomonadota</taxon>
        <taxon>Alphaproteobacteria</taxon>
        <taxon>Hyphomicrobiales</taxon>
        <taxon>Aurantimonadaceae</taxon>
        <taxon>Martelella</taxon>
    </lineage>
</organism>
<dbReference type="GO" id="GO:0051603">
    <property type="term" value="P:proteolysis involved in protein catabolic process"/>
    <property type="evidence" value="ECO:0007669"/>
    <property type="project" value="TreeGrafter"/>
</dbReference>
<evidence type="ECO:0000256" key="1">
    <source>
        <dbReference type="ARBA" id="ARBA00022670"/>
    </source>
</evidence>
<name>A0A1U9Z7R6_9HYPH</name>
<evidence type="ECO:0000313" key="9">
    <source>
        <dbReference type="Proteomes" id="UP000191135"/>
    </source>
</evidence>
<dbReference type="KEGG" id="mmed:Mame_04320"/>
<dbReference type="PANTHER" id="PTHR22726">
    <property type="entry name" value="METALLOENDOPEPTIDASE OMA1"/>
    <property type="match status" value="1"/>
</dbReference>
<evidence type="ECO:0000256" key="3">
    <source>
        <dbReference type="ARBA" id="ARBA00022801"/>
    </source>
</evidence>
<dbReference type="PANTHER" id="PTHR22726:SF1">
    <property type="entry name" value="METALLOENDOPEPTIDASE OMA1, MITOCHONDRIAL"/>
    <property type="match status" value="1"/>
</dbReference>
<gene>
    <name evidence="8" type="primary">yfgC_2</name>
    <name evidence="8" type="ORF">Mame_04320</name>
</gene>
<evidence type="ECO:0000256" key="2">
    <source>
        <dbReference type="ARBA" id="ARBA00022723"/>
    </source>
</evidence>
<keyword evidence="4 6" id="KW-0862">Zinc</keyword>
<keyword evidence="1 6" id="KW-0645">Protease</keyword>
<dbReference type="CDD" id="cd07324">
    <property type="entry name" value="M48C_Oma1-like"/>
    <property type="match status" value="1"/>
</dbReference>
<evidence type="ECO:0000259" key="7">
    <source>
        <dbReference type="Pfam" id="PF01435"/>
    </source>
</evidence>
<keyword evidence="2" id="KW-0479">Metal-binding</keyword>
<evidence type="ECO:0000313" key="8">
    <source>
        <dbReference type="EMBL" id="AQZ53612.1"/>
    </source>
</evidence>
<evidence type="ECO:0000256" key="5">
    <source>
        <dbReference type="ARBA" id="ARBA00023049"/>
    </source>
</evidence>
<dbReference type="GO" id="GO:0004222">
    <property type="term" value="F:metalloendopeptidase activity"/>
    <property type="evidence" value="ECO:0007669"/>
    <property type="project" value="InterPro"/>
</dbReference>
<proteinExistence type="inferred from homology"/>
<keyword evidence="3 6" id="KW-0378">Hydrolase</keyword>
<dbReference type="Proteomes" id="UP000191135">
    <property type="component" value="Chromosome"/>
</dbReference>
<dbReference type="EMBL" id="CP020330">
    <property type="protein sequence ID" value="AQZ53612.1"/>
    <property type="molecule type" value="Genomic_DNA"/>
</dbReference>
<dbReference type="GO" id="GO:0046872">
    <property type="term" value="F:metal ion binding"/>
    <property type="evidence" value="ECO:0007669"/>
    <property type="project" value="UniProtKB-KW"/>
</dbReference>
<dbReference type="InterPro" id="IPR051156">
    <property type="entry name" value="Mito/Outer_Membr_Metalloprot"/>
</dbReference>
<dbReference type="Pfam" id="PF01435">
    <property type="entry name" value="Peptidase_M48"/>
    <property type="match status" value="1"/>
</dbReference>
<dbReference type="AlphaFoldDB" id="A0A1U9Z7R6"/>
<dbReference type="InterPro" id="IPR001915">
    <property type="entry name" value="Peptidase_M48"/>
</dbReference>
<protein>
    <submittedName>
        <fullName evidence="8">TPR repeat-containing protein YfgC</fullName>
    </submittedName>
</protein>
<feature type="domain" description="Peptidase M48" evidence="7">
    <location>
        <begin position="46"/>
        <end position="220"/>
    </location>
</feature>
<accession>A0A1U9Z7R6</accession>